<sequence>ITGCRGAEIQNIRLDDIVRETNNNGDVFYSLRVNVAKKRSNICIREVVISKSEFDAIEEIHKLHFKNKGQDSRRTYLFQKSKHRFKDNKININKIAIKFNKNQNLTY</sequence>
<dbReference type="Gene3D" id="1.10.443.10">
    <property type="entry name" value="Intergrase catalytic core"/>
    <property type="match status" value="1"/>
</dbReference>
<evidence type="ECO:0000256" key="1">
    <source>
        <dbReference type="ARBA" id="ARBA00023172"/>
    </source>
</evidence>
<dbReference type="InterPro" id="IPR011010">
    <property type="entry name" value="DNA_brk_join_enz"/>
</dbReference>
<keyword evidence="1" id="KW-0233">DNA recombination</keyword>
<dbReference type="AlphaFoldDB" id="W5SL12"/>
<reference evidence="2" key="1">
    <citation type="submission" date="2013-02" db="EMBL/GenBank/DDBJ databases">
        <title>Comparative genomics of Borrelia species.</title>
        <authorList>
            <person name="Schwan T.G."/>
            <person name="Raffel S.J."/>
            <person name="Porcella S.F."/>
        </authorList>
    </citation>
    <scope>NUCLEOTIDE SEQUENCE</scope>
    <source>
        <strain evidence="2">DOU</strain>
        <plasmid evidence="2">unnamed</plasmid>
    </source>
</reference>
<dbReference type="GO" id="GO:0006310">
    <property type="term" value="P:DNA recombination"/>
    <property type="evidence" value="ECO:0007669"/>
    <property type="project" value="UniProtKB-KW"/>
</dbReference>
<protein>
    <submittedName>
        <fullName evidence="2">Integrase protein family protein</fullName>
    </submittedName>
</protein>
<dbReference type="GO" id="GO:0015074">
    <property type="term" value="P:DNA integration"/>
    <property type="evidence" value="ECO:0007669"/>
    <property type="project" value="InterPro"/>
</dbReference>
<feature type="non-terminal residue" evidence="2">
    <location>
        <position position="1"/>
    </location>
</feature>
<geneLocation type="plasmid" evidence="2">
    <name>unnamed</name>
</geneLocation>
<gene>
    <name evidence="2" type="ORF">BCD_1546</name>
</gene>
<dbReference type="InterPro" id="IPR013762">
    <property type="entry name" value="Integrase-like_cat_sf"/>
</dbReference>
<keyword evidence="2" id="KW-0614">Plasmid</keyword>
<dbReference type="SUPFAM" id="SSF56349">
    <property type="entry name" value="DNA breaking-rejoining enzymes"/>
    <property type="match status" value="1"/>
</dbReference>
<dbReference type="GO" id="GO:0003677">
    <property type="term" value="F:DNA binding"/>
    <property type="evidence" value="ECO:0007669"/>
    <property type="project" value="InterPro"/>
</dbReference>
<accession>W5SL12</accession>
<organism evidence="2">
    <name type="scientific">Borrelia crocidurae DOU</name>
    <dbReference type="NCBI Taxonomy" id="1293575"/>
    <lineage>
        <taxon>Bacteria</taxon>
        <taxon>Pseudomonadati</taxon>
        <taxon>Spirochaetota</taxon>
        <taxon>Spirochaetia</taxon>
        <taxon>Spirochaetales</taxon>
        <taxon>Borreliaceae</taxon>
        <taxon>Borrelia</taxon>
    </lineage>
</organism>
<dbReference type="HOGENOM" id="CLU_2202425_0_0_12"/>
<name>W5SL12_9SPIR</name>
<dbReference type="EMBL" id="CP004326">
    <property type="protein sequence ID" value="AHH07612.1"/>
    <property type="molecule type" value="Genomic_DNA"/>
</dbReference>
<proteinExistence type="predicted"/>
<evidence type="ECO:0000313" key="2">
    <source>
        <dbReference type="EMBL" id="AHH07612.1"/>
    </source>
</evidence>